<reference evidence="2" key="1">
    <citation type="submission" date="2016-11" db="EMBL/GenBank/DDBJ databases">
        <authorList>
            <person name="Varghese N."/>
            <person name="Submissions S."/>
        </authorList>
    </citation>
    <scope>NUCLEOTIDE SEQUENCE [LARGE SCALE GENOMIC DNA]</scope>
    <source>
        <strain evidence="2">DSM 15449</strain>
    </source>
</reference>
<dbReference type="Proteomes" id="UP000183954">
    <property type="component" value="Unassembled WGS sequence"/>
</dbReference>
<dbReference type="OrthoDB" id="82378at2"/>
<proteinExistence type="predicted"/>
<protein>
    <submittedName>
        <fullName evidence="1">ParE-like toxin of type II toxin-antitoxin system</fullName>
    </submittedName>
</protein>
<keyword evidence="2" id="KW-1185">Reference proteome</keyword>
<gene>
    <name evidence="1" type="ORF">SAMN02746098_01407</name>
</gene>
<sequence length="99" mass="11532">MHKLIVLPPAARFIKKLKEKPLKNLFQKTVDKILIDPYIGEAKSGDLSGIYCCDIYYNKTNYELAYTLVEKPTETIVIVLAGTRENFYEELKRYTKQLQ</sequence>
<dbReference type="Pfam" id="PF15781">
    <property type="entry name" value="ParE-like_toxin"/>
    <property type="match status" value="1"/>
</dbReference>
<dbReference type="InterPro" id="IPR035093">
    <property type="entry name" value="RelE/ParE_toxin_dom_sf"/>
</dbReference>
<evidence type="ECO:0000313" key="2">
    <source>
        <dbReference type="Proteomes" id="UP000183954"/>
    </source>
</evidence>
<dbReference type="EMBL" id="FQXJ01000004">
    <property type="protein sequence ID" value="SHH76361.1"/>
    <property type="molecule type" value="Genomic_DNA"/>
</dbReference>
<dbReference type="RefSeq" id="WP_073028831.1">
    <property type="nucleotide sequence ID" value="NZ_FQXJ01000004.1"/>
</dbReference>
<dbReference type="SUPFAM" id="SSF143011">
    <property type="entry name" value="RelE-like"/>
    <property type="match status" value="1"/>
</dbReference>
<dbReference type="InterPro" id="IPR031552">
    <property type="entry name" value="ParE-like_toxin"/>
</dbReference>
<accession>A0A1M5VM87</accession>
<dbReference type="Gene3D" id="3.30.2310.20">
    <property type="entry name" value="RelE-like"/>
    <property type="match status" value="1"/>
</dbReference>
<name>A0A1M5VM87_9FIRM</name>
<evidence type="ECO:0000313" key="1">
    <source>
        <dbReference type="EMBL" id="SHH76361.1"/>
    </source>
</evidence>
<organism evidence="1 2">
    <name type="scientific">Desulfosporosinus lacus DSM 15449</name>
    <dbReference type="NCBI Taxonomy" id="1121420"/>
    <lineage>
        <taxon>Bacteria</taxon>
        <taxon>Bacillati</taxon>
        <taxon>Bacillota</taxon>
        <taxon>Clostridia</taxon>
        <taxon>Eubacteriales</taxon>
        <taxon>Desulfitobacteriaceae</taxon>
        <taxon>Desulfosporosinus</taxon>
    </lineage>
</organism>
<dbReference type="AlphaFoldDB" id="A0A1M5VM87"/>
<dbReference type="STRING" id="1121420.SAMN02746098_01407"/>